<dbReference type="Gene3D" id="1.10.10.10">
    <property type="entry name" value="Winged helix-like DNA-binding domain superfamily/Winged helix DNA-binding domain"/>
    <property type="match status" value="1"/>
</dbReference>
<dbReference type="InterPro" id="IPR036388">
    <property type="entry name" value="WH-like_DNA-bd_sf"/>
</dbReference>
<protein>
    <submittedName>
        <fullName evidence="2">RNA polymerase sigma factor, sigma-70 family</fullName>
    </submittedName>
</protein>
<feature type="coiled-coil region" evidence="1">
    <location>
        <begin position="34"/>
        <end position="65"/>
    </location>
</feature>
<keyword evidence="1" id="KW-0175">Coiled coil</keyword>
<dbReference type="STRING" id="37658.SAMN05661086_03238"/>
<dbReference type="Proteomes" id="UP000199659">
    <property type="component" value="Unassembled WGS sequence"/>
</dbReference>
<dbReference type="RefSeq" id="WP_092563101.1">
    <property type="nucleotide sequence ID" value="NZ_FOYZ01000015.1"/>
</dbReference>
<keyword evidence="3" id="KW-1185">Reference proteome</keyword>
<sequence>MKERKITVKKGSVVEKVTVSEEVYRAYMQPWWREKQVQKRKRDKEEQLEKQIEVAYEEYAEYETRNGIHMEGMSKSVEELVEENSMLELLEESFSILLEEENHLIRALFMEGLSEREYAGQSGIPRKTISYRKNKILKKLRNWFSEKGYEKR</sequence>
<dbReference type="OrthoDB" id="9797333at2"/>
<evidence type="ECO:0000313" key="2">
    <source>
        <dbReference type="EMBL" id="SFS01522.1"/>
    </source>
</evidence>
<proteinExistence type="predicted"/>
<evidence type="ECO:0000256" key="1">
    <source>
        <dbReference type="SAM" id="Coils"/>
    </source>
</evidence>
<reference evidence="2 3" key="1">
    <citation type="submission" date="2016-10" db="EMBL/GenBank/DDBJ databases">
        <authorList>
            <person name="de Groot N.N."/>
        </authorList>
    </citation>
    <scope>NUCLEOTIDE SEQUENCE [LARGE SCALE GENOMIC DNA]</scope>
    <source>
        <strain evidence="2 3">743A</strain>
    </source>
</reference>
<organism evidence="2 3">
    <name type="scientific">Anaeromicropila populeti</name>
    <dbReference type="NCBI Taxonomy" id="37658"/>
    <lineage>
        <taxon>Bacteria</taxon>
        <taxon>Bacillati</taxon>
        <taxon>Bacillota</taxon>
        <taxon>Clostridia</taxon>
        <taxon>Lachnospirales</taxon>
        <taxon>Lachnospiraceae</taxon>
        <taxon>Anaeromicropila</taxon>
    </lineage>
</organism>
<dbReference type="EMBL" id="FOYZ01000015">
    <property type="protein sequence ID" value="SFS01522.1"/>
    <property type="molecule type" value="Genomic_DNA"/>
</dbReference>
<dbReference type="InterPro" id="IPR013324">
    <property type="entry name" value="RNA_pol_sigma_r3/r4-like"/>
</dbReference>
<evidence type="ECO:0000313" key="3">
    <source>
        <dbReference type="Proteomes" id="UP000199659"/>
    </source>
</evidence>
<accession>A0A1I6LDD9</accession>
<dbReference type="AlphaFoldDB" id="A0A1I6LDD9"/>
<dbReference type="SUPFAM" id="SSF88659">
    <property type="entry name" value="Sigma3 and sigma4 domains of RNA polymerase sigma factors"/>
    <property type="match status" value="1"/>
</dbReference>
<name>A0A1I6LDD9_9FIRM</name>
<gene>
    <name evidence="2" type="ORF">SAMN05661086_03238</name>
</gene>